<dbReference type="EMBL" id="JAGGKS010000002">
    <property type="protein sequence ID" value="MBP1925108.1"/>
    <property type="molecule type" value="Genomic_DNA"/>
</dbReference>
<evidence type="ECO:0000259" key="7">
    <source>
        <dbReference type="PROSITE" id="PS50928"/>
    </source>
</evidence>
<accession>A0ABS4GBP4</accession>
<comment type="subcellular location">
    <subcellularLocation>
        <location evidence="6">Cell membrane</location>
        <topology evidence="6">Multi-pass membrane protein</topology>
    </subcellularLocation>
    <subcellularLocation>
        <location evidence="1">Membrane</location>
        <topology evidence="1">Multi-pass membrane protein</topology>
    </subcellularLocation>
</comment>
<keyword evidence="4 6" id="KW-1133">Transmembrane helix</keyword>
<dbReference type="PANTHER" id="PTHR30177">
    <property type="entry name" value="GLYCINE BETAINE/L-PROLINE TRANSPORT SYSTEM PERMEASE PROTEIN PROW"/>
    <property type="match status" value="1"/>
</dbReference>
<evidence type="ECO:0000256" key="4">
    <source>
        <dbReference type="ARBA" id="ARBA00022989"/>
    </source>
</evidence>
<feature type="transmembrane region" description="Helical" evidence="6">
    <location>
        <begin position="57"/>
        <end position="84"/>
    </location>
</feature>
<evidence type="ECO:0000256" key="5">
    <source>
        <dbReference type="ARBA" id="ARBA00023136"/>
    </source>
</evidence>
<keyword evidence="5 6" id="KW-0472">Membrane</keyword>
<dbReference type="InterPro" id="IPR051204">
    <property type="entry name" value="ABC_transp_perm/SBD"/>
</dbReference>
<dbReference type="PANTHER" id="PTHR30177:SF4">
    <property type="entry name" value="OSMOPROTECTANT IMPORT PERMEASE PROTEIN OSMW"/>
    <property type="match status" value="1"/>
</dbReference>
<feature type="transmembrane region" description="Helical" evidence="6">
    <location>
        <begin position="140"/>
        <end position="166"/>
    </location>
</feature>
<name>A0ABS4GBP4_9FIRM</name>
<dbReference type="InterPro" id="IPR035906">
    <property type="entry name" value="MetI-like_sf"/>
</dbReference>
<comment type="caution">
    <text evidence="8">The sequence shown here is derived from an EMBL/GenBank/DDBJ whole genome shotgun (WGS) entry which is preliminary data.</text>
</comment>
<evidence type="ECO:0000313" key="8">
    <source>
        <dbReference type="EMBL" id="MBP1925108.1"/>
    </source>
</evidence>
<keyword evidence="9" id="KW-1185">Reference proteome</keyword>
<protein>
    <submittedName>
        <fullName evidence="8">Osmoprotectant transport system permease protein</fullName>
    </submittedName>
</protein>
<organism evidence="8 9">
    <name type="scientific">Sedimentibacter acidaminivorans</name>
    <dbReference type="NCBI Taxonomy" id="913099"/>
    <lineage>
        <taxon>Bacteria</taxon>
        <taxon>Bacillati</taxon>
        <taxon>Bacillota</taxon>
        <taxon>Tissierellia</taxon>
        <taxon>Sedimentibacter</taxon>
    </lineage>
</organism>
<dbReference type="Pfam" id="PF00528">
    <property type="entry name" value="BPD_transp_1"/>
    <property type="match status" value="1"/>
</dbReference>
<evidence type="ECO:0000256" key="6">
    <source>
        <dbReference type="RuleBase" id="RU363032"/>
    </source>
</evidence>
<feature type="transmembrane region" description="Helical" evidence="6">
    <location>
        <begin position="186"/>
        <end position="205"/>
    </location>
</feature>
<sequence>MANDPNFLQLFYKFLTEQYLRILLLTGEHIIISLIALSITLVICIPLGIYLTKNERLAPIVIGAANVFQTIPSIALLGFLIVFIGIGNKNAICALVLYSMLPVLQNTYIGIKGVSSALVQAARGMGMTDMQILFKVELPLAFPVIVGGVRVATVWIIGTASLAAAIGGGGLGRLIFSGLASLRNEVIFAGALPATLLALLVDRGLKQFQIYLSPSNKVKRLLKASKKFESNEKTNKMEVVK</sequence>
<evidence type="ECO:0000313" key="9">
    <source>
        <dbReference type="Proteomes" id="UP001519342"/>
    </source>
</evidence>
<comment type="similarity">
    <text evidence="6">Belongs to the binding-protein-dependent transport system permease family.</text>
</comment>
<reference evidence="8 9" key="1">
    <citation type="submission" date="2021-03" db="EMBL/GenBank/DDBJ databases">
        <title>Genomic Encyclopedia of Type Strains, Phase IV (KMG-IV): sequencing the most valuable type-strain genomes for metagenomic binning, comparative biology and taxonomic classification.</title>
        <authorList>
            <person name="Goeker M."/>
        </authorList>
    </citation>
    <scope>NUCLEOTIDE SEQUENCE [LARGE SCALE GENOMIC DNA]</scope>
    <source>
        <strain evidence="8 9">DSM 24004</strain>
    </source>
</reference>
<dbReference type="RefSeq" id="WP_209510854.1">
    <property type="nucleotide sequence ID" value="NZ_JAGGKS010000002.1"/>
</dbReference>
<dbReference type="SUPFAM" id="SSF161098">
    <property type="entry name" value="MetI-like"/>
    <property type="match status" value="1"/>
</dbReference>
<evidence type="ECO:0000256" key="2">
    <source>
        <dbReference type="ARBA" id="ARBA00022448"/>
    </source>
</evidence>
<dbReference type="PROSITE" id="PS50928">
    <property type="entry name" value="ABC_TM1"/>
    <property type="match status" value="1"/>
</dbReference>
<feature type="transmembrane region" description="Helical" evidence="6">
    <location>
        <begin position="96"/>
        <end position="119"/>
    </location>
</feature>
<proteinExistence type="inferred from homology"/>
<keyword evidence="3 6" id="KW-0812">Transmembrane</keyword>
<gene>
    <name evidence="8" type="ORF">J2Z76_000965</name>
</gene>
<dbReference type="Gene3D" id="1.10.3720.10">
    <property type="entry name" value="MetI-like"/>
    <property type="match status" value="1"/>
</dbReference>
<dbReference type="InterPro" id="IPR000515">
    <property type="entry name" value="MetI-like"/>
</dbReference>
<keyword evidence="2 6" id="KW-0813">Transport</keyword>
<feature type="domain" description="ABC transmembrane type-1" evidence="7">
    <location>
        <begin position="26"/>
        <end position="205"/>
    </location>
</feature>
<feature type="transmembrane region" description="Helical" evidence="6">
    <location>
        <begin position="30"/>
        <end position="50"/>
    </location>
</feature>
<dbReference type="CDD" id="cd06261">
    <property type="entry name" value="TM_PBP2"/>
    <property type="match status" value="1"/>
</dbReference>
<evidence type="ECO:0000256" key="3">
    <source>
        <dbReference type="ARBA" id="ARBA00022692"/>
    </source>
</evidence>
<dbReference type="Proteomes" id="UP001519342">
    <property type="component" value="Unassembled WGS sequence"/>
</dbReference>
<evidence type="ECO:0000256" key="1">
    <source>
        <dbReference type="ARBA" id="ARBA00004141"/>
    </source>
</evidence>